<keyword evidence="2" id="KW-1185">Reference proteome</keyword>
<dbReference type="EMBL" id="DS547711">
    <property type="protein sequence ID" value="EDQ98008.1"/>
    <property type="molecule type" value="Genomic_DNA"/>
</dbReference>
<gene>
    <name evidence="1" type="ORF">LACBIDRAFT_336350</name>
</gene>
<dbReference type="HOGENOM" id="CLU_1917419_0_0_1"/>
<evidence type="ECO:0000313" key="2">
    <source>
        <dbReference type="Proteomes" id="UP000001194"/>
    </source>
</evidence>
<evidence type="ECO:0000313" key="1">
    <source>
        <dbReference type="EMBL" id="EDQ98008.1"/>
    </source>
</evidence>
<dbReference type="InParanoid" id="B0E573"/>
<organism evidence="2">
    <name type="scientific">Laccaria bicolor (strain S238N-H82 / ATCC MYA-4686)</name>
    <name type="common">Bicoloured deceiver</name>
    <name type="synonym">Laccaria laccata var. bicolor</name>
    <dbReference type="NCBI Taxonomy" id="486041"/>
    <lineage>
        <taxon>Eukaryota</taxon>
        <taxon>Fungi</taxon>
        <taxon>Dikarya</taxon>
        <taxon>Basidiomycota</taxon>
        <taxon>Agaricomycotina</taxon>
        <taxon>Agaricomycetes</taxon>
        <taxon>Agaricomycetidae</taxon>
        <taxon>Agaricales</taxon>
        <taxon>Agaricineae</taxon>
        <taxon>Hydnangiaceae</taxon>
        <taxon>Laccaria</taxon>
    </lineage>
</organism>
<reference evidence="1 2" key="1">
    <citation type="journal article" date="2008" name="Nature">
        <title>The genome of Laccaria bicolor provides insights into mycorrhizal symbiosis.</title>
        <authorList>
            <person name="Martin F."/>
            <person name="Aerts A."/>
            <person name="Ahren D."/>
            <person name="Brun A."/>
            <person name="Danchin E.G.J."/>
            <person name="Duchaussoy F."/>
            <person name="Gibon J."/>
            <person name="Kohler A."/>
            <person name="Lindquist E."/>
            <person name="Pereda V."/>
            <person name="Salamov A."/>
            <person name="Shapiro H.J."/>
            <person name="Wuyts J."/>
            <person name="Blaudez D."/>
            <person name="Buee M."/>
            <person name="Brokstein P."/>
            <person name="Canbaeck B."/>
            <person name="Cohen D."/>
            <person name="Courty P.E."/>
            <person name="Coutinho P.M."/>
            <person name="Delaruelle C."/>
            <person name="Detter J.C."/>
            <person name="Deveau A."/>
            <person name="DiFazio S."/>
            <person name="Duplessis S."/>
            <person name="Fraissinet-Tachet L."/>
            <person name="Lucic E."/>
            <person name="Frey-Klett P."/>
            <person name="Fourrey C."/>
            <person name="Feussner I."/>
            <person name="Gay G."/>
            <person name="Grimwood J."/>
            <person name="Hoegger P.J."/>
            <person name="Jain P."/>
            <person name="Kilaru S."/>
            <person name="Labbe J."/>
            <person name="Lin Y.C."/>
            <person name="Legue V."/>
            <person name="Le Tacon F."/>
            <person name="Marmeisse R."/>
            <person name="Melayah D."/>
            <person name="Montanini B."/>
            <person name="Muratet M."/>
            <person name="Nehls U."/>
            <person name="Niculita-Hirzel H."/>
            <person name="Oudot-Le Secq M.P."/>
            <person name="Peter M."/>
            <person name="Quesneville H."/>
            <person name="Rajashekar B."/>
            <person name="Reich M."/>
            <person name="Rouhier N."/>
            <person name="Schmutz J."/>
            <person name="Yin T."/>
            <person name="Chalot M."/>
            <person name="Henrissat B."/>
            <person name="Kuees U."/>
            <person name="Lucas S."/>
            <person name="Van de Peer Y."/>
            <person name="Podila G.K."/>
            <person name="Polle A."/>
            <person name="Pukkila P.J."/>
            <person name="Richardson P.M."/>
            <person name="Rouze P."/>
            <person name="Sanders I.R."/>
            <person name="Stajich J.E."/>
            <person name="Tunlid A."/>
            <person name="Tuskan G."/>
            <person name="Grigoriev I.V."/>
        </authorList>
    </citation>
    <scope>NUCLEOTIDE SEQUENCE [LARGE SCALE GENOMIC DNA]</scope>
    <source>
        <strain evidence="2">S238N-H82 / ATCC MYA-4686</strain>
    </source>
</reference>
<dbReference type="GeneID" id="6086997"/>
<dbReference type="AlphaFoldDB" id="B0E573"/>
<protein>
    <submittedName>
        <fullName evidence="1">Predicted protein</fullName>
    </submittedName>
</protein>
<sequence length="132" mass="14488">MFSAFVHDFSNKPDKTARVHICQASYIQQPHPIPLSSELVLFAAILASLTSQALEMVSNGGPRTGCYFRAVMVLFEVGKSDSSTVYPSFAIRAYGVSIRIKHGLLNNFCASFHYSTFRMGFVMLTLGGGENL</sequence>
<proteinExistence type="predicted"/>
<dbReference type="Proteomes" id="UP000001194">
    <property type="component" value="Unassembled WGS sequence"/>
</dbReference>
<dbReference type="KEGG" id="lbc:LACBIDRAFT_336350"/>
<dbReference type="RefSeq" id="XP_001891341.1">
    <property type="nucleotide sequence ID" value="XM_001891306.1"/>
</dbReference>
<name>B0E573_LACBS</name>
<accession>B0E573</accession>